<dbReference type="EC" id="6.3.5.4" evidence="2"/>
<dbReference type="Pfam" id="PF13537">
    <property type="entry name" value="GATase_7"/>
    <property type="match status" value="1"/>
</dbReference>
<evidence type="ECO:0000313" key="6">
    <source>
        <dbReference type="EMBL" id="NVE95715.1"/>
    </source>
</evidence>
<comment type="catalytic activity">
    <reaction evidence="3">
        <text>L-aspartate + L-glutamine + ATP + H2O = L-asparagine + L-glutamate + AMP + diphosphate + H(+)</text>
        <dbReference type="Rhea" id="RHEA:12228"/>
        <dbReference type="ChEBI" id="CHEBI:15377"/>
        <dbReference type="ChEBI" id="CHEBI:15378"/>
        <dbReference type="ChEBI" id="CHEBI:29985"/>
        <dbReference type="ChEBI" id="CHEBI:29991"/>
        <dbReference type="ChEBI" id="CHEBI:30616"/>
        <dbReference type="ChEBI" id="CHEBI:33019"/>
        <dbReference type="ChEBI" id="CHEBI:58048"/>
        <dbReference type="ChEBI" id="CHEBI:58359"/>
        <dbReference type="ChEBI" id="CHEBI:456215"/>
        <dbReference type="EC" id="6.3.5.4"/>
    </reaction>
</comment>
<evidence type="ECO:0000256" key="3">
    <source>
        <dbReference type="ARBA" id="ARBA00048741"/>
    </source>
</evidence>
<dbReference type="InterPro" id="IPR029055">
    <property type="entry name" value="Ntn_hydrolases_N"/>
</dbReference>
<dbReference type="PANTHER" id="PTHR43284:SF1">
    <property type="entry name" value="ASPARAGINE SYNTHETASE"/>
    <property type="match status" value="1"/>
</dbReference>
<sequence length="648" mass="72586">MGHLLFAFAVDLAHDGGFSEQSRGIVQSLEAGKGGFVSACAIRSGVVAVREEYSFKPAGRQSEQWEPAEGPDGWHTVLIGRLQERAVAARCLSLPPDTSDAAIYAAAYGKYGENCDEHLLGDYAAVQWHEERGQVRFARSSMSLQPLHVWRDGSRIVAASLPRSLIAAGLEPRIDQIMLEDSLLLNFSDARRSWYQGAHRVAAGSFEVHTVGRCSTRRSFSLKCVKPVRFVRDEEYVEALDEHFRRAVVAESEGIHRPAILLSGGFDSQCVTSYLAGAGQFESPIETFTSIPQTGYVEPEKPYSFGDEAPYVRALAKQYPQLNPHFITGADRPFGSDLAEIMRLGGWPMRNESNLHWIHGSYEQAAGIGCDAMFAGAAGNATFSYDGLTGYPTWLREGDLGRLVVELRARRDDPRSLLRKFLALAVMPHLPASVRDTIQQRRGRDSDPFESWCPMKASHAEYSGALDRALAAGFDPRFPALRSSREWRASAFEEMLNQAAEIELAFRLHHGVPSRDPTLFQPLVEFTTGIADDQYLRDGEDRWLARRLLKCRVPEIVWREHRIGRQSPDWALRFQRDRQALLAELQRLRNDSQLAGILDLDRLEGDLRDWDGSEDTAGLWKQKVHSGVSRALSTARFVRYVERRNVGV</sequence>
<dbReference type="SUPFAM" id="SSF52402">
    <property type="entry name" value="Adenine nucleotide alpha hydrolases-like"/>
    <property type="match status" value="1"/>
</dbReference>
<dbReference type="AlphaFoldDB" id="A0A850HE30"/>
<dbReference type="InterPro" id="IPR017932">
    <property type="entry name" value="GATase_2_dom"/>
</dbReference>
<feature type="domain" description="Glutamine amidotransferase type-2" evidence="5">
    <location>
        <begin position="98"/>
        <end position="166"/>
    </location>
</feature>
<dbReference type="InterPro" id="IPR014729">
    <property type="entry name" value="Rossmann-like_a/b/a_fold"/>
</dbReference>
<accession>A0A850HE30</accession>
<dbReference type="RefSeq" id="WP_176273913.1">
    <property type="nucleotide sequence ID" value="NZ_JABWTA010000001.1"/>
</dbReference>
<evidence type="ECO:0000256" key="2">
    <source>
        <dbReference type="ARBA" id="ARBA00012737"/>
    </source>
</evidence>
<dbReference type="GO" id="GO:0006529">
    <property type="term" value="P:asparagine biosynthetic process"/>
    <property type="evidence" value="ECO:0007669"/>
    <property type="project" value="InterPro"/>
</dbReference>
<name>A0A850HE30_9SPHN</name>
<evidence type="ECO:0000313" key="7">
    <source>
        <dbReference type="Proteomes" id="UP000546031"/>
    </source>
</evidence>
<evidence type="ECO:0000259" key="5">
    <source>
        <dbReference type="Pfam" id="PF13537"/>
    </source>
</evidence>
<dbReference type="Gene3D" id="3.60.20.10">
    <property type="entry name" value="Glutamine Phosphoribosylpyrophosphate, subunit 1, domain 1"/>
    <property type="match status" value="1"/>
</dbReference>
<dbReference type="PANTHER" id="PTHR43284">
    <property type="entry name" value="ASPARAGINE SYNTHETASE (GLUTAMINE-HYDROLYZING)"/>
    <property type="match status" value="1"/>
</dbReference>
<proteinExistence type="predicted"/>
<dbReference type="GO" id="GO:0005829">
    <property type="term" value="C:cytosol"/>
    <property type="evidence" value="ECO:0007669"/>
    <property type="project" value="TreeGrafter"/>
</dbReference>
<feature type="domain" description="Asparagine synthetase" evidence="4">
    <location>
        <begin position="240"/>
        <end position="612"/>
    </location>
</feature>
<dbReference type="InterPro" id="IPR001962">
    <property type="entry name" value="Asn_synthase"/>
</dbReference>
<evidence type="ECO:0000256" key="1">
    <source>
        <dbReference type="ARBA" id="ARBA00005187"/>
    </source>
</evidence>
<comment type="pathway">
    <text evidence="1">Amino-acid biosynthesis; L-asparagine biosynthesis; L-asparagine from L-aspartate (L-Gln route): step 1/1.</text>
</comment>
<dbReference type="EMBL" id="JABWTA010000001">
    <property type="protein sequence ID" value="NVE95715.1"/>
    <property type="molecule type" value="Genomic_DNA"/>
</dbReference>
<organism evidence="6 7">
    <name type="scientific">Altererythrobacter lutimaris</name>
    <dbReference type="NCBI Taxonomy" id="2743979"/>
    <lineage>
        <taxon>Bacteria</taxon>
        <taxon>Pseudomonadati</taxon>
        <taxon>Pseudomonadota</taxon>
        <taxon>Alphaproteobacteria</taxon>
        <taxon>Sphingomonadales</taxon>
        <taxon>Erythrobacteraceae</taxon>
        <taxon>Altererythrobacter</taxon>
    </lineage>
</organism>
<protein>
    <recommendedName>
        <fullName evidence="2">asparagine synthase (glutamine-hydrolyzing)</fullName>
        <ecNumber evidence="2">6.3.5.4</ecNumber>
    </recommendedName>
</protein>
<evidence type="ECO:0000259" key="4">
    <source>
        <dbReference type="Pfam" id="PF00733"/>
    </source>
</evidence>
<comment type="caution">
    <text evidence="6">The sequence shown here is derived from an EMBL/GenBank/DDBJ whole genome shotgun (WGS) entry which is preliminary data.</text>
</comment>
<reference evidence="6 7" key="1">
    <citation type="submission" date="2020-06" db="EMBL/GenBank/DDBJ databases">
        <title>Altererythrobacter lutimaris sp. nov., a marine bacterium isolated from a tidal flat.</title>
        <authorList>
            <person name="Kim D."/>
            <person name="Yoo Y."/>
            <person name="Kim J.-J."/>
        </authorList>
    </citation>
    <scope>NUCLEOTIDE SEQUENCE [LARGE SCALE GENOMIC DNA]</scope>
    <source>
        <strain evidence="6 7">JGD-16</strain>
    </source>
</reference>
<dbReference type="Pfam" id="PF00733">
    <property type="entry name" value="Asn_synthase"/>
    <property type="match status" value="1"/>
</dbReference>
<gene>
    <name evidence="6" type="ORF">HUO12_12480</name>
</gene>
<keyword evidence="7" id="KW-1185">Reference proteome</keyword>
<dbReference type="SUPFAM" id="SSF56235">
    <property type="entry name" value="N-terminal nucleophile aminohydrolases (Ntn hydrolases)"/>
    <property type="match status" value="1"/>
</dbReference>
<dbReference type="Proteomes" id="UP000546031">
    <property type="component" value="Unassembled WGS sequence"/>
</dbReference>
<dbReference type="Gene3D" id="3.40.50.620">
    <property type="entry name" value="HUPs"/>
    <property type="match status" value="1"/>
</dbReference>
<dbReference type="GO" id="GO:0004066">
    <property type="term" value="F:asparagine synthase (glutamine-hydrolyzing) activity"/>
    <property type="evidence" value="ECO:0007669"/>
    <property type="project" value="UniProtKB-EC"/>
</dbReference>
<dbReference type="InterPro" id="IPR051786">
    <property type="entry name" value="ASN_synthetase/amidase"/>
</dbReference>